<reference evidence="2" key="1">
    <citation type="submission" date="2021-06" db="EMBL/GenBank/DDBJ databases">
        <authorList>
            <person name="Hodson N. C."/>
            <person name="Mongue J. A."/>
            <person name="Jaron S. K."/>
        </authorList>
    </citation>
    <scope>NUCLEOTIDE SEQUENCE</scope>
</reference>
<dbReference type="GO" id="GO:0004725">
    <property type="term" value="F:protein tyrosine phosphatase activity"/>
    <property type="evidence" value="ECO:0007669"/>
    <property type="project" value="InterPro"/>
</dbReference>
<dbReference type="PROSITE" id="PS00383">
    <property type="entry name" value="TYR_PHOSPHATASE_1"/>
    <property type="match status" value="1"/>
</dbReference>
<evidence type="ECO:0000259" key="1">
    <source>
        <dbReference type="PROSITE" id="PS50056"/>
    </source>
</evidence>
<sequence length="19" mass="1900">GPIIVHCSAGVGRTGTYIV</sequence>
<comment type="caution">
    <text evidence="2">The sequence shown here is derived from an EMBL/GenBank/DDBJ whole genome shotgun (WGS) entry which is preliminary data.</text>
</comment>
<name>A0A8J2PE06_9HEXA</name>
<feature type="domain" description="Tyrosine specific protein phosphatases" evidence="1">
    <location>
        <begin position="1"/>
        <end position="19"/>
    </location>
</feature>
<feature type="non-terminal residue" evidence="2">
    <location>
        <position position="19"/>
    </location>
</feature>
<dbReference type="AlphaFoldDB" id="A0A8J2PE06"/>
<accession>A0A8J2PE06</accession>
<evidence type="ECO:0000313" key="2">
    <source>
        <dbReference type="EMBL" id="CAG7733716.1"/>
    </source>
</evidence>
<gene>
    <name evidence="2" type="ORF">AFUS01_LOCUS22142</name>
</gene>
<keyword evidence="3" id="KW-1185">Reference proteome</keyword>
<protein>
    <recommendedName>
        <fullName evidence="1">Tyrosine specific protein phosphatases domain-containing protein</fullName>
    </recommendedName>
</protein>
<organism evidence="2 3">
    <name type="scientific">Allacma fusca</name>
    <dbReference type="NCBI Taxonomy" id="39272"/>
    <lineage>
        <taxon>Eukaryota</taxon>
        <taxon>Metazoa</taxon>
        <taxon>Ecdysozoa</taxon>
        <taxon>Arthropoda</taxon>
        <taxon>Hexapoda</taxon>
        <taxon>Collembola</taxon>
        <taxon>Symphypleona</taxon>
        <taxon>Sminthuridae</taxon>
        <taxon>Allacma</taxon>
    </lineage>
</organism>
<dbReference type="EMBL" id="CAJVCH010254244">
    <property type="protein sequence ID" value="CAG7733716.1"/>
    <property type="molecule type" value="Genomic_DNA"/>
</dbReference>
<evidence type="ECO:0000313" key="3">
    <source>
        <dbReference type="Proteomes" id="UP000708208"/>
    </source>
</evidence>
<dbReference type="InterPro" id="IPR000242">
    <property type="entry name" value="PTP_cat"/>
</dbReference>
<proteinExistence type="predicted"/>
<dbReference type="Proteomes" id="UP000708208">
    <property type="component" value="Unassembled WGS sequence"/>
</dbReference>
<dbReference type="GO" id="GO:0048666">
    <property type="term" value="P:neuron development"/>
    <property type="evidence" value="ECO:0007669"/>
    <property type="project" value="UniProtKB-ARBA"/>
</dbReference>
<dbReference type="InterPro" id="IPR000387">
    <property type="entry name" value="Tyr_Pase_dom"/>
</dbReference>
<dbReference type="Pfam" id="PF00102">
    <property type="entry name" value="Y_phosphatase"/>
    <property type="match status" value="1"/>
</dbReference>
<dbReference type="InterPro" id="IPR016130">
    <property type="entry name" value="Tyr_Pase_AS"/>
</dbReference>
<dbReference type="PROSITE" id="PS50056">
    <property type="entry name" value="TYR_PHOSPHATASE_2"/>
    <property type="match status" value="1"/>
</dbReference>
<feature type="non-terminal residue" evidence="2">
    <location>
        <position position="1"/>
    </location>
</feature>